<dbReference type="AlphaFoldDB" id="A0A7C1FGV2"/>
<sequence length="658" mass="71892">MTSLLSPERTQLSRPTLASRAERSALVQHALELLSAAAKNQQEASFQIEERAVYQPDSWLLQKCWEALADAGAGPEALTVAHMVASRQPLALVQVLYRLSRQIDRRLGLANLIYQELAQLHSQLMRNEALQEVPEREAALAREQLLYAAATAAAIGEAQRAFTLLERLDQFTEPWERPIVMPEQRQVLSEAIVKLPPHPLTVALIAHALRRYGDAGAQFVLAITTAASDHLRVSPAAARPARLLMHGVNAFRHSTLTSLHARRLTAVALAQAGASDEVLNQLTAIVNIQAARRESGLSLRKADQNVLRQVKRPTADADVDFLVYTIQEAVRAMPVRTMPREHRIELANRLVLLGAKSDGWTAAGAASTLVELGAIKYAVEVVDSIPASDPTKAEGYIGLVRGLLAVDEPELAQEQIARGLAWVRSYPGRNPARALIWGLAELFLERREPAQALAVLDAWEEPGGFWRALRNRFGRKWSDDDLRNQGLRLRALLQQDALPPKAVQQQINALLAWAPRLLDGEALFNFLTENLLAPLLAAGRVEQALSVLPLYQRAMGGGSGEKHASRLAHLSRLLATELAASLQTPTADEVNGATSSAIRSALESFLLGVWQADSQRSLWQTVHGIEGTLSLLIALDGPEAIVALAKGIAHSGKQWSRP</sequence>
<dbReference type="EMBL" id="DSMG01000006">
    <property type="protein sequence ID" value="HDX29994.1"/>
    <property type="molecule type" value="Genomic_DNA"/>
</dbReference>
<protein>
    <submittedName>
        <fullName evidence="1">Uncharacterized protein</fullName>
    </submittedName>
</protein>
<gene>
    <name evidence="1" type="ORF">ENQ20_00705</name>
</gene>
<reference evidence="1" key="1">
    <citation type="journal article" date="2020" name="mSystems">
        <title>Genome- and Community-Level Interaction Insights into Carbon Utilization and Element Cycling Functions of Hydrothermarchaeota in Hydrothermal Sediment.</title>
        <authorList>
            <person name="Zhou Z."/>
            <person name="Liu Y."/>
            <person name="Xu W."/>
            <person name="Pan J."/>
            <person name="Luo Z.H."/>
            <person name="Li M."/>
        </authorList>
    </citation>
    <scope>NUCLEOTIDE SEQUENCE [LARGE SCALE GENOMIC DNA]</scope>
    <source>
        <strain evidence="1">SpSt-289</strain>
    </source>
</reference>
<evidence type="ECO:0000313" key="1">
    <source>
        <dbReference type="EMBL" id="HDX29994.1"/>
    </source>
</evidence>
<proteinExistence type="predicted"/>
<organism evidence="1">
    <name type="scientific">Caldilinea aerophila</name>
    <dbReference type="NCBI Taxonomy" id="133453"/>
    <lineage>
        <taxon>Bacteria</taxon>
        <taxon>Bacillati</taxon>
        <taxon>Chloroflexota</taxon>
        <taxon>Caldilineae</taxon>
        <taxon>Caldilineales</taxon>
        <taxon>Caldilineaceae</taxon>
        <taxon>Caldilinea</taxon>
    </lineage>
</organism>
<accession>A0A7C1FGV2</accession>
<comment type="caution">
    <text evidence="1">The sequence shown here is derived from an EMBL/GenBank/DDBJ whole genome shotgun (WGS) entry which is preliminary data.</text>
</comment>
<name>A0A7C1FGV2_9CHLR</name>